<evidence type="ECO:0000256" key="1">
    <source>
        <dbReference type="ARBA" id="ARBA00004613"/>
    </source>
</evidence>
<keyword evidence="2" id="KW-0964">Secreted</keyword>
<evidence type="ECO:0000259" key="6">
    <source>
        <dbReference type="PROSITE" id="PS51465"/>
    </source>
</evidence>
<dbReference type="GO" id="GO:0001558">
    <property type="term" value="P:regulation of cell growth"/>
    <property type="evidence" value="ECO:0007669"/>
    <property type="project" value="InterPro"/>
</dbReference>
<keyword evidence="8" id="KW-1185">Reference proteome</keyword>
<dbReference type="AlphaFoldDB" id="A0A232FHV3"/>
<feature type="domain" description="Kazal-like" evidence="6">
    <location>
        <begin position="128"/>
        <end position="179"/>
    </location>
</feature>
<dbReference type="Proteomes" id="UP000215335">
    <property type="component" value="Unassembled WGS sequence"/>
</dbReference>
<evidence type="ECO:0000256" key="2">
    <source>
        <dbReference type="ARBA" id="ARBA00022525"/>
    </source>
</evidence>
<dbReference type="PANTHER" id="PTHR14186:SF19">
    <property type="entry name" value="INSULIN-LIKE GROWTH FACTOR-BINDING PROTEIN 7"/>
    <property type="match status" value="1"/>
</dbReference>
<keyword evidence="3 4" id="KW-0732">Signal</keyword>
<dbReference type="GO" id="GO:0005576">
    <property type="term" value="C:extracellular region"/>
    <property type="evidence" value="ECO:0007669"/>
    <property type="project" value="UniProtKB-SubCell"/>
</dbReference>
<dbReference type="InterPro" id="IPR013783">
    <property type="entry name" value="Ig-like_fold"/>
</dbReference>
<reference evidence="7 8" key="1">
    <citation type="journal article" date="2017" name="Curr. Biol.">
        <title>The Evolution of Venom by Co-option of Single-Copy Genes.</title>
        <authorList>
            <person name="Martinson E.O."/>
            <person name="Mrinalini"/>
            <person name="Kelkar Y.D."/>
            <person name="Chang C.H."/>
            <person name="Werren J.H."/>
        </authorList>
    </citation>
    <scope>NUCLEOTIDE SEQUENCE [LARGE SCALE GENOMIC DNA]</scope>
    <source>
        <strain evidence="7 8">Alberta</strain>
        <tissue evidence="7">Whole body</tissue>
    </source>
</reference>
<evidence type="ECO:0000256" key="3">
    <source>
        <dbReference type="ARBA" id="ARBA00022729"/>
    </source>
</evidence>
<dbReference type="Pfam" id="PF13927">
    <property type="entry name" value="Ig_3"/>
    <property type="match status" value="1"/>
</dbReference>
<dbReference type="InterPro" id="IPR036179">
    <property type="entry name" value="Ig-like_dom_sf"/>
</dbReference>
<protein>
    <recommendedName>
        <fullName evidence="9">Ig-like domain-containing protein</fullName>
    </recommendedName>
</protein>
<dbReference type="InterPro" id="IPR007110">
    <property type="entry name" value="Ig-like_dom"/>
</dbReference>
<dbReference type="SMART" id="SM00280">
    <property type="entry name" value="KAZAL"/>
    <property type="match status" value="1"/>
</dbReference>
<dbReference type="GO" id="GO:0005520">
    <property type="term" value="F:insulin-like growth factor binding"/>
    <property type="evidence" value="ECO:0007669"/>
    <property type="project" value="InterPro"/>
</dbReference>
<dbReference type="Gene3D" id="4.10.40.20">
    <property type="match status" value="1"/>
</dbReference>
<dbReference type="InterPro" id="IPR003598">
    <property type="entry name" value="Ig_sub2"/>
</dbReference>
<dbReference type="PROSITE" id="PS51465">
    <property type="entry name" value="KAZAL_2"/>
    <property type="match status" value="1"/>
</dbReference>
<dbReference type="SUPFAM" id="SSF48726">
    <property type="entry name" value="Immunoglobulin"/>
    <property type="match status" value="1"/>
</dbReference>
<comment type="caution">
    <text evidence="7">The sequence shown here is derived from an EMBL/GenBank/DDBJ whole genome shotgun (WGS) entry which is preliminary data.</text>
</comment>
<comment type="subcellular location">
    <subcellularLocation>
        <location evidence="1">Secreted</location>
    </subcellularLocation>
</comment>
<dbReference type="InterPro" id="IPR011390">
    <property type="entry name" value="IGFBP_rP_mac25"/>
</dbReference>
<evidence type="ECO:0000259" key="5">
    <source>
        <dbReference type="PROSITE" id="PS50835"/>
    </source>
</evidence>
<dbReference type="EMBL" id="NNAY01000171">
    <property type="protein sequence ID" value="OXU30334.1"/>
    <property type="molecule type" value="Genomic_DNA"/>
</dbReference>
<dbReference type="GO" id="GO:0009966">
    <property type="term" value="P:regulation of signal transduction"/>
    <property type="evidence" value="ECO:0007669"/>
    <property type="project" value="TreeGrafter"/>
</dbReference>
<dbReference type="InterPro" id="IPR036058">
    <property type="entry name" value="Kazal_dom_sf"/>
</dbReference>
<dbReference type="Gene3D" id="3.30.60.30">
    <property type="match status" value="1"/>
</dbReference>
<dbReference type="Gene3D" id="2.60.40.10">
    <property type="entry name" value="Immunoglobulins"/>
    <property type="match status" value="1"/>
</dbReference>
<sequence length="284" mass="31306">MSSPAMIFLVLLLACAVNARTTMMTTTLRPVPDYYEPNEEDLSTTEAAYAEGCYVCGDYRCPSDPGECLLGAVPDTCGCCNHQGVCARLDGEPCWNASIPELPKERRNEGLCARNYVCHRILKHNIFDTPEAVCVCMEQSQACGSNNRTYPTPCALHEEAVRHKSPEPLKLLHLGPCPSRPKIYSAPEDVTAEIGHYVALNCEVKGFPLPDIFWEFHAADGSRVLRFPNDKLEEAYVNTSEGDSLMRSSWLQLARLQHQHLGTYHCIANNSVGQASAASIVAIE</sequence>
<feature type="domain" description="Ig-like" evidence="5">
    <location>
        <begin position="181"/>
        <end position="282"/>
    </location>
</feature>
<evidence type="ECO:0008006" key="9">
    <source>
        <dbReference type="Google" id="ProtNLM"/>
    </source>
</evidence>
<dbReference type="STRING" id="543379.A0A232FHV3"/>
<dbReference type="OrthoDB" id="5985519at2759"/>
<evidence type="ECO:0000313" key="7">
    <source>
        <dbReference type="EMBL" id="OXU30334.1"/>
    </source>
</evidence>
<dbReference type="SUPFAM" id="SSF57184">
    <property type="entry name" value="Growth factor receptor domain"/>
    <property type="match status" value="1"/>
</dbReference>
<organism evidence="7 8">
    <name type="scientific">Trichomalopsis sarcophagae</name>
    <dbReference type="NCBI Taxonomy" id="543379"/>
    <lineage>
        <taxon>Eukaryota</taxon>
        <taxon>Metazoa</taxon>
        <taxon>Ecdysozoa</taxon>
        <taxon>Arthropoda</taxon>
        <taxon>Hexapoda</taxon>
        <taxon>Insecta</taxon>
        <taxon>Pterygota</taxon>
        <taxon>Neoptera</taxon>
        <taxon>Endopterygota</taxon>
        <taxon>Hymenoptera</taxon>
        <taxon>Apocrita</taxon>
        <taxon>Proctotrupomorpha</taxon>
        <taxon>Chalcidoidea</taxon>
        <taxon>Pteromalidae</taxon>
        <taxon>Pteromalinae</taxon>
        <taxon>Trichomalopsis</taxon>
    </lineage>
</organism>
<evidence type="ECO:0000256" key="4">
    <source>
        <dbReference type="SAM" id="SignalP"/>
    </source>
</evidence>
<dbReference type="Pfam" id="PF07648">
    <property type="entry name" value="Kazal_2"/>
    <property type="match status" value="1"/>
</dbReference>
<name>A0A232FHV3_9HYME</name>
<feature type="chain" id="PRO_5012986014" description="Ig-like domain-containing protein" evidence="4">
    <location>
        <begin position="20"/>
        <end position="284"/>
    </location>
</feature>
<dbReference type="InterPro" id="IPR003599">
    <property type="entry name" value="Ig_sub"/>
</dbReference>
<dbReference type="PROSITE" id="PS50835">
    <property type="entry name" value="IG_LIKE"/>
    <property type="match status" value="1"/>
</dbReference>
<feature type="signal peptide" evidence="4">
    <location>
        <begin position="1"/>
        <end position="19"/>
    </location>
</feature>
<dbReference type="SUPFAM" id="SSF100895">
    <property type="entry name" value="Kazal-type serine protease inhibitors"/>
    <property type="match status" value="1"/>
</dbReference>
<dbReference type="InterPro" id="IPR009030">
    <property type="entry name" value="Growth_fac_rcpt_cys_sf"/>
</dbReference>
<dbReference type="InterPro" id="IPR002350">
    <property type="entry name" value="Kazal_dom"/>
</dbReference>
<evidence type="ECO:0000313" key="8">
    <source>
        <dbReference type="Proteomes" id="UP000215335"/>
    </source>
</evidence>
<gene>
    <name evidence="7" type="ORF">TSAR_012973</name>
</gene>
<dbReference type="PANTHER" id="PTHR14186">
    <property type="entry name" value="INSULIN-LIKE GROWTH FACTOR BINDING PROTEIN-RELATED"/>
    <property type="match status" value="1"/>
</dbReference>
<accession>A0A232FHV3</accession>
<dbReference type="SMART" id="SM00408">
    <property type="entry name" value="IGc2"/>
    <property type="match status" value="1"/>
</dbReference>
<dbReference type="CDD" id="cd00104">
    <property type="entry name" value="KAZAL_FS"/>
    <property type="match status" value="1"/>
</dbReference>
<proteinExistence type="predicted"/>
<dbReference type="SMART" id="SM00409">
    <property type="entry name" value="IG"/>
    <property type="match status" value="1"/>
</dbReference>